<gene>
    <name evidence="2" type="ORF">ARMOST_01392</name>
</gene>
<dbReference type="AlphaFoldDB" id="A0A284QNR0"/>
<sequence>MESSNHVQRRKASVTSICSTSSLEESVPQRAYTVTIRRAPAKIVRVIGVKSGGNQQKSSNPPVKTVKQSKS</sequence>
<protein>
    <submittedName>
        <fullName evidence="2">Uncharacterized protein</fullName>
    </submittedName>
</protein>
<feature type="region of interest" description="Disordered" evidence="1">
    <location>
        <begin position="1"/>
        <end position="20"/>
    </location>
</feature>
<keyword evidence="3" id="KW-1185">Reference proteome</keyword>
<evidence type="ECO:0000256" key="1">
    <source>
        <dbReference type="SAM" id="MobiDB-lite"/>
    </source>
</evidence>
<name>A0A284QNR0_ARMOS</name>
<proteinExistence type="predicted"/>
<dbReference type="EMBL" id="FUEG01000001">
    <property type="protein sequence ID" value="SJK98132.1"/>
    <property type="molecule type" value="Genomic_DNA"/>
</dbReference>
<evidence type="ECO:0000313" key="3">
    <source>
        <dbReference type="Proteomes" id="UP000219338"/>
    </source>
</evidence>
<feature type="compositionally biased region" description="Polar residues" evidence="1">
    <location>
        <begin position="52"/>
        <end position="71"/>
    </location>
</feature>
<feature type="region of interest" description="Disordered" evidence="1">
    <location>
        <begin position="50"/>
        <end position="71"/>
    </location>
</feature>
<reference evidence="3" key="1">
    <citation type="journal article" date="2017" name="Nat. Ecol. Evol.">
        <title>Genome expansion and lineage-specific genetic innovations in the forest pathogenic fungi Armillaria.</title>
        <authorList>
            <person name="Sipos G."/>
            <person name="Prasanna A.N."/>
            <person name="Walter M.C."/>
            <person name="O'Connor E."/>
            <person name="Balint B."/>
            <person name="Krizsan K."/>
            <person name="Kiss B."/>
            <person name="Hess J."/>
            <person name="Varga T."/>
            <person name="Slot J."/>
            <person name="Riley R."/>
            <person name="Boka B."/>
            <person name="Rigling D."/>
            <person name="Barry K."/>
            <person name="Lee J."/>
            <person name="Mihaltcheva S."/>
            <person name="LaButti K."/>
            <person name="Lipzen A."/>
            <person name="Waldron R."/>
            <person name="Moloney N.M."/>
            <person name="Sperisen C."/>
            <person name="Kredics L."/>
            <person name="Vagvoelgyi C."/>
            <person name="Patrignani A."/>
            <person name="Fitzpatrick D."/>
            <person name="Nagy I."/>
            <person name="Doyle S."/>
            <person name="Anderson J.B."/>
            <person name="Grigoriev I.V."/>
            <person name="Gueldener U."/>
            <person name="Muensterkoetter M."/>
            <person name="Nagy L.G."/>
        </authorList>
    </citation>
    <scope>NUCLEOTIDE SEQUENCE [LARGE SCALE GENOMIC DNA]</scope>
    <source>
        <strain evidence="3">C18/9</strain>
    </source>
</reference>
<evidence type="ECO:0000313" key="2">
    <source>
        <dbReference type="EMBL" id="SJK98132.1"/>
    </source>
</evidence>
<dbReference type="OrthoDB" id="10557570at2759"/>
<accession>A0A284QNR0</accession>
<dbReference type="Proteomes" id="UP000219338">
    <property type="component" value="Unassembled WGS sequence"/>
</dbReference>
<organism evidence="2 3">
    <name type="scientific">Armillaria ostoyae</name>
    <name type="common">Armillaria root rot fungus</name>
    <dbReference type="NCBI Taxonomy" id="47428"/>
    <lineage>
        <taxon>Eukaryota</taxon>
        <taxon>Fungi</taxon>
        <taxon>Dikarya</taxon>
        <taxon>Basidiomycota</taxon>
        <taxon>Agaricomycotina</taxon>
        <taxon>Agaricomycetes</taxon>
        <taxon>Agaricomycetidae</taxon>
        <taxon>Agaricales</taxon>
        <taxon>Marasmiineae</taxon>
        <taxon>Physalacriaceae</taxon>
        <taxon>Armillaria</taxon>
    </lineage>
</organism>